<dbReference type="InterPro" id="IPR036865">
    <property type="entry name" value="CRAL-TRIO_dom_sf"/>
</dbReference>
<reference evidence="1" key="2">
    <citation type="submission" date="2025-09" db="UniProtKB">
        <authorList>
            <consortium name="Ensembl"/>
        </authorList>
    </citation>
    <scope>IDENTIFICATION</scope>
</reference>
<dbReference type="PANTHER" id="PTHR45845">
    <property type="entry name" value="RHO GUANINE NUCLEOTIDE EXCHANGE FACTOR-RELATED"/>
    <property type="match status" value="1"/>
</dbReference>
<sequence>MPFIFYFYYLLGALEKGQDQNGTNEQVNLSLNRSGGEGGCCDTGLCMPHIPFLITEPSLKWAKNSRGAGKVGRGSAHHGCSWEEGSASAASREPLSFPSSGGLQAAPTSMKEVNWEVLQSGVACLPGTRDKSGRAVAVVTARNAIWQNPRCSATELACLLLYLRSTLRPECQALGLVVLVDARRCSPVPALFKWGRRTLPAFHSALTQPSFPLPPQCEVLTSMKALHKHVEGALLPLELEGALPYCHQDWLRFRMVSETCATRGGGSGSGPGWAAPSTPS</sequence>
<protein>
    <submittedName>
        <fullName evidence="1">Uncharacterized protein</fullName>
    </submittedName>
</protein>
<organism evidence="1 2">
    <name type="scientific">Varanus komodoensis</name>
    <name type="common">Komodo dragon</name>
    <dbReference type="NCBI Taxonomy" id="61221"/>
    <lineage>
        <taxon>Eukaryota</taxon>
        <taxon>Metazoa</taxon>
        <taxon>Chordata</taxon>
        <taxon>Craniata</taxon>
        <taxon>Vertebrata</taxon>
        <taxon>Euteleostomi</taxon>
        <taxon>Lepidosauria</taxon>
        <taxon>Squamata</taxon>
        <taxon>Bifurcata</taxon>
        <taxon>Unidentata</taxon>
        <taxon>Episquamata</taxon>
        <taxon>Toxicofera</taxon>
        <taxon>Anguimorpha</taxon>
        <taxon>Paleoanguimorpha</taxon>
        <taxon>Varanoidea</taxon>
        <taxon>Varanidae</taxon>
        <taxon>Varanus</taxon>
    </lineage>
</organism>
<dbReference type="Ensembl" id="ENSVKKT00000020829.1">
    <property type="protein sequence ID" value="ENSVKKP00000020325.1"/>
    <property type="gene ID" value="ENSVKKG00000013700.1"/>
</dbReference>
<keyword evidence="2" id="KW-1185">Reference proteome</keyword>
<accession>A0A8D2LDD0</accession>
<dbReference type="Proteomes" id="UP000694545">
    <property type="component" value="Unplaced"/>
</dbReference>
<evidence type="ECO:0000313" key="1">
    <source>
        <dbReference type="Ensembl" id="ENSVKKP00000020325.1"/>
    </source>
</evidence>
<reference evidence="1" key="1">
    <citation type="submission" date="2025-08" db="UniProtKB">
        <authorList>
            <consortium name="Ensembl"/>
        </authorList>
    </citation>
    <scope>IDENTIFICATION</scope>
</reference>
<dbReference type="SUPFAM" id="SSF52087">
    <property type="entry name" value="CRAL/TRIO domain"/>
    <property type="match status" value="1"/>
</dbReference>
<name>A0A8D2LDD0_VARKO</name>
<dbReference type="AlphaFoldDB" id="A0A8D2LDD0"/>
<proteinExistence type="predicted"/>
<dbReference type="PANTHER" id="PTHR45845:SF4">
    <property type="entry name" value="PLECKSTRIN HOMOLOGY DOMAIN CONTAINING, FAMILY G (WITH RHOGEF DOMAIN) MEMBER 4"/>
    <property type="match status" value="1"/>
</dbReference>
<dbReference type="InterPro" id="IPR052231">
    <property type="entry name" value="Rho_GEF_signaling-related"/>
</dbReference>
<evidence type="ECO:0000313" key="2">
    <source>
        <dbReference type="Proteomes" id="UP000694545"/>
    </source>
</evidence>